<gene>
    <name evidence="3" type="primary">LOC113706099</name>
</gene>
<evidence type="ECO:0000313" key="2">
    <source>
        <dbReference type="Proteomes" id="UP001652660"/>
    </source>
</evidence>
<dbReference type="OrthoDB" id="303107at2759"/>
<keyword evidence="2" id="KW-1185">Reference proteome</keyword>
<proteinExistence type="predicted"/>
<dbReference type="GO" id="GO:0006355">
    <property type="term" value="P:regulation of DNA-templated transcription"/>
    <property type="evidence" value="ECO:0007669"/>
    <property type="project" value="InterPro"/>
</dbReference>
<evidence type="ECO:0000313" key="3">
    <source>
        <dbReference type="RefSeq" id="XP_027083788.1"/>
    </source>
</evidence>
<name>A0A6P6TZN5_COFAR</name>
<sequence>MRVTRQRETATAKNLQQLEDDDVVFIKEVEVEAEAEASPPPLHSEMEIQRKKLRQRWELASILNFLNVFEPVIKSNLKISAEEIESALIEPNDSLAQLHICLLKGILPPSKMQHVSDAWVSILSKKLSVWWPWVAEGDFPLTAGKGEEMNRYKELDPTIRLFILKALCEIRADQDDVVFYINDNIKSGGEVSTFQKEKLGGDGNGTLYWYDGNAVTGHRLYKEVQMFDFKPKAKVKGNKLGITSHWETLATNFEEFRKVLNAFSSSKVKLEVAVGKAVEADIMPALEKLQKKKERELKQQQRKEGLLNVSRISVTTRSSRRLRPVSYKFEEYDRAIEEAIDVAQNKKTTEQLRCEVKHDVRGRKDQILSIDVSNSGHSRESQSTESDTDSEKHEFTYEGLNANDDSEDVGVDVDKEVINLFEGNNKVDQKNSLNPVFRNLDGWLVHESNASRGCKRHGGNTNMKIPEIVSLTTKNRLRQRPVVNAAMESGIVPDSDDEKSPKDVNKRVRICRNASQDAATDIDASGSSKNWDWK</sequence>
<feature type="compositionally biased region" description="Polar residues" evidence="1">
    <location>
        <begin position="525"/>
        <end position="534"/>
    </location>
</feature>
<dbReference type="GO" id="GO:0031213">
    <property type="term" value="C:RSF complex"/>
    <property type="evidence" value="ECO:0007669"/>
    <property type="project" value="InterPro"/>
</dbReference>
<dbReference type="PANTHER" id="PTHR14296:SF12">
    <property type="entry name" value="DDT DOMAIN-CONTAINING PROTEIN DDR4 ISOFORM X1"/>
    <property type="match status" value="1"/>
</dbReference>
<dbReference type="PANTHER" id="PTHR14296">
    <property type="entry name" value="REMODELING AND SPACING FACTOR 1"/>
    <property type="match status" value="1"/>
</dbReference>
<accession>A0A6P6TZN5</accession>
<feature type="region of interest" description="Disordered" evidence="1">
    <location>
        <begin position="489"/>
        <end position="534"/>
    </location>
</feature>
<dbReference type="Proteomes" id="UP001652660">
    <property type="component" value="Chromosome 8c"/>
</dbReference>
<dbReference type="GeneID" id="113706099"/>
<dbReference type="RefSeq" id="XP_027083788.1">
    <property type="nucleotide sequence ID" value="XM_027227987.2"/>
</dbReference>
<dbReference type="AlphaFoldDB" id="A0A6P6TZN5"/>
<organism evidence="2 3">
    <name type="scientific">Coffea arabica</name>
    <name type="common">Arabian coffee</name>
    <dbReference type="NCBI Taxonomy" id="13443"/>
    <lineage>
        <taxon>Eukaryota</taxon>
        <taxon>Viridiplantae</taxon>
        <taxon>Streptophyta</taxon>
        <taxon>Embryophyta</taxon>
        <taxon>Tracheophyta</taxon>
        <taxon>Spermatophyta</taxon>
        <taxon>Magnoliopsida</taxon>
        <taxon>eudicotyledons</taxon>
        <taxon>Gunneridae</taxon>
        <taxon>Pentapetalae</taxon>
        <taxon>asterids</taxon>
        <taxon>lamiids</taxon>
        <taxon>Gentianales</taxon>
        <taxon>Rubiaceae</taxon>
        <taxon>Ixoroideae</taxon>
        <taxon>Gardenieae complex</taxon>
        <taxon>Bertiereae - Coffeeae clade</taxon>
        <taxon>Coffeeae</taxon>
        <taxon>Coffea</taxon>
    </lineage>
</organism>
<reference evidence="2" key="1">
    <citation type="journal article" date="2025" name="Foods">
        <title>Unveiling the Microbial Signatures of Arabica Coffee Cherries: Insights into Ripeness Specific Diversity, Functional Traits, and Implications for Quality and Safety.</title>
        <authorList>
            <consortium name="RefSeq"/>
            <person name="Tenea G.N."/>
            <person name="Cifuentes V."/>
            <person name="Reyes P."/>
            <person name="Cevallos-Vallejos M."/>
        </authorList>
    </citation>
    <scope>NUCLEOTIDE SEQUENCE [LARGE SCALE GENOMIC DNA]</scope>
</reference>
<protein>
    <submittedName>
        <fullName evidence="3">DDT domain-containing protein DDR4-like</fullName>
    </submittedName>
</protein>
<feature type="region of interest" description="Disordered" evidence="1">
    <location>
        <begin position="366"/>
        <end position="393"/>
    </location>
</feature>
<reference evidence="3" key="2">
    <citation type="submission" date="2025-08" db="UniProtKB">
        <authorList>
            <consortium name="RefSeq"/>
        </authorList>
    </citation>
    <scope>IDENTIFICATION</scope>
    <source>
        <tissue evidence="3">Leaves</tissue>
    </source>
</reference>
<evidence type="ECO:0000256" key="1">
    <source>
        <dbReference type="SAM" id="MobiDB-lite"/>
    </source>
</evidence>
<dbReference type="InterPro" id="IPR028938">
    <property type="entry name" value="Rsf1-like"/>
</dbReference>